<dbReference type="InterPro" id="IPR027417">
    <property type="entry name" value="P-loop_NTPase"/>
</dbReference>
<gene>
    <name evidence="3" type="ORF">LCGC14_1313970</name>
</gene>
<accession>A0A0F9NNW8</accession>
<feature type="domain" description="APS kinase" evidence="2">
    <location>
        <begin position="3"/>
        <end position="82"/>
    </location>
</feature>
<comment type="caution">
    <text evidence="3">The sequence shown here is derived from an EMBL/GenBank/DDBJ whole genome shotgun (WGS) entry which is preliminary data.</text>
</comment>
<sequence>MKILITGLSGSGKTTLTKALIKLIPNCITINGDTIRENRNDNDFSLNGRLVQAVRMKNIAGHYKEQILIADFICPTEETRRIFNADYVIFMNTIKSSQYSDTDALYETPTKVDVEVRTKDADNWALLIRADLRIKFPKLFDIPPKT</sequence>
<proteinExistence type="predicted"/>
<evidence type="ECO:0000259" key="2">
    <source>
        <dbReference type="Pfam" id="PF01583"/>
    </source>
</evidence>
<evidence type="ECO:0000313" key="3">
    <source>
        <dbReference type="EMBL" id="KKM82992.1"/>
    </source>
</evidence>
<dbReference type="SUPFAM" id="SSF52540">
    <property type="entry name" value="P-loop containing nucleoside triphosphate hydrolases"/>
    <property type="match status" value="1"/>
</dbReference>
<protein>
    <recommendedName>
        <fullName evidence="2">APS kinase domain-containing protein</fullName>
    </recommendedName>
</protein>
<dbReference type="EMBL" id="LAZR01007782">
    <property type="protein sequence ID" value="KKM82992.1"/>
    <property type="molecule type" value="Genomic_DNA"/>
</dbReference>
<dbReference type="InterPro" id="IPR059117">
    <property type="entry name" value="APS_kinase_dom"/>
</dbReference>
<dbReference type="AlphaFoldDB" id="A0A0F9NNW8"/>
<keyword evidence="1" id="KW-0808">Transferase</keyword>
<dbReference type="Pfam" id="PF01583">
    <property type="entry name" value="APS_kinase"/>
    <property type="match status" value="1"/>
</dbReference>
<organism evidence="3">
    <name type="scientific">marine sediment metagenome</name>
    <dbReference type="NCBI Taxonomy" id="412755"/>
    <lineage>
        <taxon>unclassified sequences</taxon>
        <taxon>metagenomes</taxon>
        <taxon>ecological metagenomes</taxon>
    </lineage>
</organism>
<reference evidence="3" key="1">
    <citation type="journal article" date="2015" name="Nature">
        <title>Complex archaea that bridge the gap between prokaryotes and eukaryotes.</title>
        <authorList>
            <person name="Spang A."/>
            <person name="Saw J.H."/>
            <person name="Jorgensen S.L."/>
            <person name="Zaremba-Niedzwiedzka K."/>
            <person name="Martijn J."/>
            <person name="Lind A.E."/>
            <person name="van Eijk R."/>
            <person name="Schleper C."/>
            <person name="Guy L."/>
            <person name="Ettema T.J."/>
        </authorList>
    </citation>
    <scope>NUCLEOTIDE SEQUENCE</scope>
</reference>
<name>A0A0F9NNW8_9ZZZZ</name>
<dbReference type="Gene3D" id="3.40.50.300">
    <property type="entry name" value="P-loop containing nucleotide triphosphate hydrolases"/>
    <property type="match status" value="1"/>
</dbReference>
<evidence type="ECO:0000256" key="1">
    <source>
        <dbReference type="ARBA" id="ARBA00022679"/>
    </source>
</evidence>